<proteinExistence type="predicted"/>
<keyword evidence="2" id="KW-1185">Reference proteome</keyword>
<sequence length="113" mass="12739">MKYLLNETEIKEIIEHWLNTPANSIRGSGYGERTNRILFNEMSMDVADFILDKIKQDIPLFASLSSDELQVLSEDLGHDKKRIYISIGTVVVPISPEESNTNYTGDSANAYAQ</sequence>
<reference evidence="1 2" key="1">
    <citation type="submission" date="2018-09" db="EMBL/GenBank/DDBJ databases">
        <title>The draft genome of Acinetobacter sp. strains.</title>
        <authorList>
            <person name="Qin J."/>
            <person name="Feng Y."/>
            <person name="Zong Z."/>
        </authorList>
    </citation>
    <scope>NUCLEOTIDE SEQUENCE [LARGE SCALE GENOMIC DNA]</scope>
    <source>
        <strain evidence="1 2">WCHAc060005</strain>
    </source>
</reference>
<evidence type="ECO:0000313" key="1">
    <source>
        <dbReference type="EMBL" id="RLL18992.1"/>
    </source>
</evidence>
<dbReference type="Proteomes" id="UP000280271">
    <property type="component" value="Unassembled WGS sequence"/>
</dbReference>
<protein>
    <submittedName>
        <fullName evidence="1">Uncharacterized protein</fullName>
    </submittedName>
</protein>
<dbReference type="RefSeq" id="WP_121523507.1">
    <property type="nucleotide sequence ID" value="NZ_RCHC01000019.1"/>
</dbReference>
<name>A0ABX9TSL2_9GAMM</name>
<accession>A0ABX9TSL2</accession>
<evidence type="ECO:0000313" key="2">
    <source>
        <dbReference type="Proteomes" id="UP000280271"/>
    </source>
</evidence>
<organism evidence="1 2">
    <name type="scientific">Acinetobacter chengduensis</name>
    <dbReference type="NCBI Taxonomy" id="2420890"/>
    <lineage>
        <taxon>Bacteria</taxon>
        <taxon>Pseudomonadati</taxon>
        <taxon>Pseudomonadota</taxon>
        <taxon>Gammaproteobacteria</taxon>
        <taxon>Moraxellales</taxon>
        <taxon>Moraxellaceae</taxon>
        <taxon>Acinetobacter</taxon>
    </lineage>
</organism>
<dbReference type="EMBL" id="RCHC01000019">
    <property type="protein sequence ID" value="RLL18992.1"/>
    <property type="molecule type" value="Genomic_DNA"/>
</dbReference>
<comment type="caution">
    <text evidence="1">The sequence shown here is derived from an EMBL/GenBank/DDBJ whole genome shotgun (WGS) entry which is preliminary data.</text>
</comment>
<gene>
    <name evidence="1" type="ORF">D9K81_14640</name>
</gene>